<protein>
    <recommendedName>
        <fullName evidence="3">DUF1176 domain-containing protein</fullName>
    </recommendedName>
</protein>
<dbReference type="AlphaFoldDB" id="A0A7W6DFL0"/>
<accession>A0A7W6DFL0</accession>
<name>A0A7W6DFL0_9SPHN</name>
<keyword evidence="2" id="KW-1185">Reference proteome</keyword>
<dbReference type="Pfam" id="PF06674">
    <property type="entry name" value="DUF1176"/>
    <property type="match status" value="1"/>
</dbReference>
<organism evidence="1 2">
    <name type="scientific">Sphingobium fontiphilum</name>
    <dbReference type="NCBI Taxonomy" id="944425"/>
    <lineage>
        <taxon>Bacteria</taxon>
        <taxon>Pseudomonadati</taxon>
        <taxon>Pseudomonadota</taxon>
        <taxon>Alphaproteobacteria</taxon>
        <taxon>Sphingomonadales</taxon>
        <taxon>Sphingomonadaceae</taxon>
        <taxon>Sphingobium</taxon>
    </lineage>
</organism>
<proteinExistence type="predicted"/>
<dbReference type="RefSeq" id="WP_183955237.1">
    <property type="nucleotide sequence ID" value="NZ_JACIEB010000003.1"/>
</dbReference>
<dbReference type="EMBL" id="JACIEB010000003">
    <property type="protein sequence ID" value="MBB3982193.1"/>
    <property type="molecule type" value="Genomic_DNA"/>
</dbReference>
<evidence type="ECO:0000313" key="1">
    <source>
        <dbReference type="EMBL" id="MBB3982193.1"/>
    </source>
</evidence>
<sequence length="354" mass="37369">MGAKAKLVVALAAGLIAVGGQALTIDFRPRPSKLETYRDWTIACDNRARCEAVSLFPEGGEWPEKPVMVGVVRDAGADADAEVWASGSDGLGHGAVSFHVDGRKIASAAVKDDEARILGPQASALAIAMARGSVLEVRVNDVIVGRPSISGVAAALRFMDARQGRAGTVTALLATGPLGRSAVRPAPKAPVIQRAAVPQDIRPAALWREELAAAGRMTQCAEEWSEDGPQPQLFALSRSQTLVLLPCGSGAYNFNSAPLIATGVAGRRSFAWALFDFPPGWNPDEGNPMLVNAGFTPETSRLDSFAKGRGIGDCGGSESYVWDGARFRLIEATSMGECRGAWHWLTTWAAMVSQ</sequence>
<dbReference type="Proteomes" id="UP000552757">
    <property type="component" value="Unassembled WGS sequence"/>
</dbReference>
<reference evidence="1 2" key="1">
    <citation type="submission" date="2020-08" db="EMBL/GenBank/DDBJ databases">
        <title>Genomic Encyclopedia of Type Strains, Phase IV (KMG-IV): sequencing the most valuable type-strain genomes for metagenomic binning, comparative biology and taxonomic classification.</title>
        <authorList>
            <person name="Goeker M."/>
        </authorList>
    </citation>
    <scope>NUCLEOTIDE SEQUENCE [LARGE SCALE GENOMIC DNA]</scope>
    <source>
        <strain evidence="1 2">DSM 29348</strain>
    </source>
</reference>
<dbReference type="InterPro" id="IPR009560">
    <property type="entry name" value="DUF1176"/>
</dbReference>
<comment type="caution">
    <text evidence="1">The sequence shown here is derived from an EMBL/GenBank/DDBJ whole genome shotgun (WGS) entry which is preliminary data.</text>
</comment>
<evidence type="ECO:0008006" key="3">
    <source>
        <dbReference type="Google" id="ProtNLM"/>
    </source>
</evidence>
<evidence type="ECO:0000313" key="2">
    <source>
        <dbReference type="Proteomes" id="UP000552757"/>
    </source>
</evidence>
<gene>
    <name evidence="1" type="ORF">GGR44_001852</name>
</gene>